<keyword evidence="4 6" id="KW-0067">ATP-binding</keyword>
<dbReference type="PROSITE" id="PS50893">
    <property type="entry name" value="ABC_TRANSPORTER_2"/>
    <property type="match status" value="1"/>
</dbReference>
<dbReference type="InterPro" id="IPR003593">
    <property type="entry name" value="AAA+_ATPase"/>
</dbReference>
<dbReference type="SUPFAM" id="SSF52540">
    <property type="entry name" value="P-loop containing nucleoside triphosphate hydrolases"/>
    <property type="match status" value="1"/>
</dbReference>
<dbReference type="Pfam" id="PF00005">
    <property type="entry name" value="ABC_tran"/>
    <property type="match status" value="1"/>
</dbReference>
<reference evidence="6 7" key="1">
    <citation type="submission" date="2017-04" db="EMBL/GenBank/DDBJ databases">
        <authorList>
            <consortium name="Geobacter pelophilus Genome Sequencing"/>
            <person name="Aoyagi T."/>
            <person name="Koike H."/>
            <person name="Hori T."/>
        </authorList>
    </citation>
    <scope>NUCLEOTIDE SEQUENCE [LARGE SCALE GENOMIC DNA]</scope>
    <source>
        <strain evidence="6 7">Drf2</strain>
    </source>
</reference>
<organism evidence="6 7">
    <name type="scientific">Geoanaerobacter pelophilus</name>
    <dbReference type="NCBI Taxonomy" id="60036"/>
    <lineage>
        <taxon>Bacteria</taxon>
        <taxon>Pseudomonadati</taxon>
        <taxon>Thermodesulfobacteriota</taxon>
        <taxon>Desulfuromonadia</taxon>
        <taxon>Geobacterales</taxon>
        <taxon>Geobacteraceae</taxon>
        <taxon>Geoanaerobacter</taxon>
    </lineage>
</organism>
<gene>
    <name evidence="6" type="ORF">GPEL0_02r0186</name>
</gene>
<dbReference type="PANTHER" id="PTHR24220">
    <property type="entry name" value="IMPORT ATP-BINDING PROTEIN"/>
    <property type="match status" value="1"/>
</dbReference>
<reference evidence="7" key="2">
    <citation type="submission" date="2017-05" db="EMBL/GenBank/DDBJ databases">
        <title>Draft genome sequence of Geobacter pelophilus, a iron(III)-reducing bacteria.</title>
        <authorList>
            <person name="Aoyagi T."/>
            <person name="Koike H."/>
            <person name="Morita T."/>
            <person name="Sato Y."/>
            <person name="Habe H."/>
            <person name="Hori T."/>
        </authorList>
    </citation>
    <scope>NUCLEOTIDE SEQUENCE [LARGE SCALE GENOMIC DNA]</scope>
    <source>
        <strain evidence="7">Drf2</strain>
    </source>
</reference>
<evidence type="ECO:0000313" key="7">
    <source>
        <dbReference type="Proteomes" id="UP000194153"/>
    </source>
</evidence>
<dbReference type="PANTHER" id="PTHR24220:SF689">
    <property type="entry name" value="LIPOPROTEIN-RELEASING SYSTEM ATP-BINDING PROTEIN LOLD"/>
    <property type="match status" value="1"/>
</dbReference>
<keyword evidence="3" id="KW-0547">Nucleotide-binding</keyword>
<dbReference type="InterPro" id="IPR015854">
    <property type="entry name" value="ABC_transpr_LolD-like"/>
</dbReference>
<dbReference type="InterPro" id="IPR017911">
    <property type="entry name" value="MacB-like_ATP-bd"/>
</dbReference>
<keyword evidence="7" id="KW-1185">Reference proteome</keyword>
<dbReference type="SMART" id="SM00382">
    <property type="entry name" value="AAA"/>
    <property type="match status" value="1"/>
</dbReference>
<comment type="similarity">
    <text evidence="1">Belongs to the ABC transporter superfamily.</text>
</comment>
<evidence type="ECO:0000256" key="1">
    <source>
        <dbReference type="ARBA" id="ARBA00005417"/>
    </source>
</evidence>
<evidence type="ECO:0000313" key="6">
    <source>
        <dbReference type="EMBL" id="GAW69059.1"/>
    </source>
</evidence>
<dbReference type="Proteomes" id="UP000194153">
    <property type="component" value="Unassembled WGS sequence"/>
</dbReference>
<dbReference type="InterPro" id="IPR017871">
    <property type="entry name" value="ABC_transporter-like_CS"/>
</dbReference>
<dbReference type="Gene3D" id="3.40.50.300">
    <property type="entry name" value="P-loop containing nucleotide triphosphate hydrolases"/>
    <property type="match status" value="1"/>
</dbReference>
<evidence type="ECO:0000256" key="2">
    <source>
        <dbReference type="ARBA" id="ARBA00022448"/>
    </source>
</evidence>
<proteinExistence type="inferred from homology"/>
<accession>A0ABQ0MPW9</accession>
<feature type="domain" description="ABC transporter" evidence="5">
    <location>
        <begin position="1"/>
        <end position="218"/>
    </location>
</feature>
<dbReference type="PROSITE" id="PS00211">
    <property type="entry name" value="ABC_TRANSPORTER_1"/>
    <property type="match status" value="1"/>
</dbReference>
<dbReference type="InterPro" id="IPR003439">
    <property type="entry name" value="ABC_transporter-like_ATP-bd"/>
</dbReference>
<evidence type="ECO:0000259" key="5">
    <source>
        <dbReference type="PROSITE" id="PS50893"/>
    </source>
</evidence>
<keyword evidence="2" id="KW-0813">Transport</keyword>
<dbReference type="CDD" id="cd03255">
    <property type="entry name" value="ABC_MJ0796_LolCDE_FtsE"/>
    <property type="match status" value="1"/>
</dbReference>
<name>A0ABQ0MPW9_9BACT</name>
<sequence length="218" mass="23719">MKNLYKSYGEAAAKVEVLKGIDLTVEPGDTIALVGPSGAGKSTLLHIMGTIDRPTSGEVLFDGQPVFALGDQPLAAFRNRSIGFVFQFHHLLPEFSALENVMMPLLIGGEKRSKVEGRARELLSDVGLAHRVTHRPGELSGGEQQRVAIARALVRQPRLLLADEPTGNLDMKTSHEVHELLYSIQRSTGISLVIVTHNEQLAAGMNRTIRVVDGKILE</sequence>
<dbReference type="InterPro" id="IPR027417">
    <property type="entry name" value="P-loop_NTPase"/>
</dbReference>
<dbReference type="EMBL" id="BDQG01000002">
    <property type="protein sequence ID" value="GAW69059.1"/>
    <property type="molecule type" value="Genomic_DNA"/>
</dbReference>
<evidence type="ECO:0000256" key="4">
    <source>
        <dbReference type="ARBA" id="ARBA00022840"/>
    </source>
</evidence>
<comment type="caution">
    <text evidence="6">The sequence shown here is derived from an EMBL/GenBank/DDBJ whole genome shotgun (WGS) entry which is preliminary data.</text>
</comment>
<evidence type="ECO:0000256" key="3">
    <source>
        <dbReference type="ARBA" id="ARBA00022741"/>
    </source>
</evidence>
<protein>
    <submittedName>
        <fullName evidence="6">ABC transporter ATP-binding protein</fullName>
    </submittedName>
</protein>
<dbReference type="GO" id="GO:0005524">
    <property type="term" value="F:ATP binding"/>
    <property type="evidence" value="ECO:0007669"/>
    <property type="project" value="UniProtKB-KW"/>
</dbReference>